<accession>A0A6J4KU55</accession>
<dbReference type="PANTHER" id="PTHR43591">
    <property type="entry name" value="METHYLTRANSFERASE"/>
    <property type="match status" value="1"/>
</dbReference>
<dbReference type="PROSITE" id="PS01184">
    <property type="entry name" value="UBIE_2"/>
    <property type="match status" value="1"/>
</dbReference>
<keyword evidence="4 5" id="KW-0949">S-adenosyl-L-methionine</keyword>
<dbReference type="EC" id="2.1.1.163" evidence="5"/>
<evidence type="ECO:0000256" key="2">
    <source>
        <dbReference type="ARBA" id="ARBA00022603"/>
    </source>
</evidence>
<proteinExistence type="inferred from homology"/>
<comment type="catalytic activity">
    <reaction evidence="5">
        <text>a 2-demethylmenaquinol + S-adenosyl-L-methionine = a menaquinol + S-adenosyl-L-homocysteine + H(+)</text>
        <dbReference type="Rhea" id="RHEA:42640"/>
        <dbReference type="Rhea" id="RHEA-COMP:9539"/>
        <dbReference type="Rhea" id="RHEA-COMP:9563"/>
        <dbReference type="ChEBI" id="CHEBI:15378"/>
        <dbReference type="ChEBI" id="CHEBI:18151"/>
        <dbReference type="ChEBI" id="CHEBI:55437"/>
        <dbReference type="ChEBI" id="CHEBI:57856"/>
        <dbReference type="ChEBI" id="CHEBI:59789"/>
        <dbReference type="EC" id="2.1.1.163"/>
    </reaction>
</comment>
<dbReference type="InterPro" id="IPR029063">
    <property type="entry name" value="SAM-dependent_MTases_sf"/>
</dbReference>
<dbReference type="Gene3D" id="3.40.50.150">
    <property type="entry name" value="Vaccinia Virus protein VP39"/>
    <property type="match status" value="1"/>
</dbReference>
<keyword evidence="3 5" id="KW-0808">Transferase</keyword>
<dbReference type="Pfam" id="PF01209">
    <property type="entry name" value="Ubie_methyltran"/>
    <property type="match status" value="1"/>
</dbReference>
<organism evidence="6">
    <name type="scientific">uncultured Gemmatimonadota bacterium</name>
    <dbReference type="NCBI Taxonomy" id="203437"/>
    <lineage>
        <taxon>Bacteria</taxon>
        <taxon>Pseudomonadati</taxon>
        <taxon>Gemmatimonadota</taxon>
        <taxon>environmental samples</taxon>
    </lineage>
</organism>
<dbReference type="EMBL" id="CADCTV010000254">
    <property type="protein sequence ID" value="CAA9311516.1"/>
    <property type="molecule type" value="Genomic_DNA"/>
</dbReference>
<evidence type="ECO:0000256" key="1">
    <source>
        <dbReference type="ARBA" id="ARBA00022428"/>
    </source>
</evidence>
<dbReference type="SUPFAM" id="SSF53335">
    <property type="entry name" value="S-adenosyl-L-methionine-dependent methyltransferases"/>
    <property type="match status" value="1"/>
</dbReference>
<dbReference type="GO" id="GO:0032259">
    <property type="term" value="P:methylation"/>
    <property type="evidence" value="ECO:0007669"/>
    <property type="project" value="UniProtKB-KW"/>
</dbReference>
<dbReference type="CDD" id="cd02440">
    <property type="entry name" value="AdoMet_MTases"/>
    <property type="match status" value="1"/>
</dbReference>
<gene>
    <name evidence="5" type="primary">menG</name>
    <name evidence="6" type="ORF">AVDCRST_MAG89-1144</name>
</gene>
<dbReference type="HAMAP" id="MF_01813">
    <property type="entry name" value="MenG_UbiE_methyltr"/>
    <property type="match status" value="1"/>
</dbReference>
<name>A0A6J4KU55_9BACT</name>
<dbReference type="GO" id="GO:0009234">
    <property type="term" value="P:menaquinone biosynthetic process"/>
    <property type="evidence" value="ECO:0007669"/>
    <property type="project" value="UniProtKB-UniRule"/>
</dbReference>
<comment type="similarity">
    <text evidence="5">Belongs to the class I-like SAM-binding methyltransferase superfamily. MenG/UbiE family.</text>
</comment>
<dbReference type="PROSITE" id="PS01183">
    <property type="entry name" value="UBIE_1"/>
    <property type="match status" value="1"/>
</dbReference>
<dbReference type="NCBIfam" id="TIGR01934">
    <property type="entry name" value="MenG_MenH_UbiE"/>
    <property type="match status" value="1"/>
</dbReference>
<dbReference type="InterPro" id="IPR023576">
    <property type="entry name" value="UbiE/COQ5_MeTrFase_CS"/>
</dbReference>
<keyword evidence="2 5" id="KW-0489">Methyltransferase</keyword>
<dbReference type="InterPro" id="IPR004033">
    <property type="entry name" value="UbiE/COQ5_MeTrFase"/>
</dbReference>
<dbReference type="PANTHER" id="PTHR43591:SF24">
    <property type="entry name" value="2-METHOXY-6-POLYPRENYL-1,4-BENZOQUINOL METHYLASE, MITOCHONDRIAL"/>
    <property type="match status" value="1"/>
</dbReference>
<comment type="caution">
    <text evidence="5">Lacks conserved residue(s) required for the propagation of feature annotation.</text>
</comment>
<sequence>MASTSAPSTALPAQAEKAAHVRRMFAAIAPRYDLLNHLLSLNIDRWWRRRAVDRLNWEREPNGIYLDNCAGTLDLAVELAGRPGFRGHVVGSDFVWEMLKGGDGKLDRVPISRSCADALALPYPDAAFAGASVGFGVRNLADLDAGLREMARVLRPGARLVILEFTTPGWQPFRALYLFYFLRVLPLLGRLVSKHGSAYSYLPESVLHFPEPPELARRMKAAGFSTVEWRTLTGGIAALHWGVRT</sequence>
<comment type="function">
    <text evidence="5">Methyltransferase required for the conversion of demethylmenaquinol (DMKH2) to menaquinol (MKH2).</text>
</comment>
<dbReference type="PROSITE" id="PS51608">
    <property type="entry name" value="SAM_MT_UBIE"/>
    <property type="match status" value="1"/>
</dbReference>
<reference evidence="6" key="1">
    <citation type="submission" date="2020-02" db="EMBL/GenBank/DDBJ databases">
        <authorList>
            <person name="Meier V. D."/>
        </authorList>
    </citation>
    <scope>NUCLEOTIDE SEQUENCE</scope>
    <source>
        <strain evidence="6">AVDCRST_MAG89</strain>
    </source>
</reference>
<feature type="binding site" evidence="5">
    <location>
        <begin position="117"/>
        <end position="118"/>
    </location>
    <ligand>
        <name>S-adenosyl-L-methionine</name>
        <dbReference type="ChEBI" id="CHEBI:59789"/>
    </ligand>
</feature>
<dbReference type="UniPathway" id="UPA00079">
    <property type="reaction ID" value="UER00169"/>
</dbReference>
<feature type="binding site" evidence="5">
    <location>
        <position position="72"/>
    </location>
    <ligand>
        <name>S-adenosyl-L-methionine</name>
        <dbReference type="ChEBI" id="CHEBI:59789"/>
    </ligand>
</feature>
<comment type="pathway">
    <text evidence="5">Quinol/quinone metabolism; menaquinone biosynthesis; menaquinol from 1,4-dihydroxy-2-naphthoate: step 2/2.</text>
</comment>
<dbReference type="AlphaFoldDB" id="A0A6J4KU55"/>
<evidence type="ECO:0000256" key="3">
    <source>
        <dbReference type="ARBA" id="ARBA00022679"/>
    </source>
</evidence>
<evidence type="ECO:0000256" key="4">
    <source>
        <dbReference type="ARBA" id="ARBA00022691"/>
    </source>
</evidence>
<keyword evidence="1 5" id="KW-0474">Menaquinone biosynthesis</keyword>
<evidence type="ECO:0000313" key="6">
    <source>
        <dbReference type="EMBL" id="CAA9311516.1"/>
    </source>
</evidence>
<protein>
    <recommendedName>
        <fullName evidence="5">Demethylmenaquinone methyltransferase</fullName>
        <ecNumber evidence="5">2.1.1.163</ecNumber>
    </recommendedName>
</protein>
<feature type="binding site" evidence="5">
    <location>
        <position position="93"/>
    </location>
    <ligand>
        <name>S-adenosyl-L-methionine</name>
        <dbReference type="ChEBI" id="CHEBI:59789"/>
    </ligand>
</feature>
<dbReference type="GO" id="GO:0043770">
    <property type="term" value="F:demethylmenaquinone methyltransferase activity"/>
    <property type="evidence" value="ECO:0007669"/>
    <property type="project" value="UniProtKB-UniRule"/>
</dbReference>
<evidence type="ECO:0000256" key="5">
    <source>
        <dbReference type="HAMAP-Rule" id="MF_01813"/>
    </source>
</evidence>